<evidence type="ECO:0000256" key="4">
    <source>
        <dbReference type="ARBA" id="ARBA00022475"/>
    </source>
</evidence>
<dbReference type="EMBL" id="CYHH01000002">
    <property type="protein sequence ID" value="CUB05711.1"/>
    <property type="molecule type" value="Genomic_DNA"/>
</dbReference>
<feature type="domain" description="MacB-like periplasmic core" evidence="10">
    <location>
        <begin position="28"/>
        <end position="244"/>
    </location>
</feature>
<dbReference type="InterPro" id="IPR051447">
    <property type="entry name" value="Lipoprotein-release_system"/>
</dbReference>
<reference evidence="12" key="1">
    <citation type="submission" date="2015-08" db="EMBL/GenBank/DDBJ databases">
        <authorList>
            <person name="Babu N.S."/>
            <person name="Beckwith C.J."/>
            <person name="Beseler K.G."/>
            <person name="Brison A."/>
            <person name="Carone J.V."/>
            <person name="Caskin T.P."/>
            <person name="Diamond M."/>
            <person name="Durham M.E."/>
            <person name="Foxe J.M."/>
            <person name="Go M."/>
            <person name="Henderson B.A."/>
            <person name="Jones I.B."/>
            <person name="McGettigan J.A."/>
            <person name="Micheletti S.J."/>
            <person name="Nasrallah M.E."/>
            <person name="Ortiz D."/>
            <person name="Piller C.R."/>
            <person name="Privatt S.R."/>
            <person name="Schneider S.L."/>
            <person name="Sharp S."/>
            <person name="Smith T.C."/>
            <person name="Stanton J.D."/>
            <person name="Ullery H.E."/>
            <person name="Wilson R.J."/>
            <person name="Serrano M.G."/>
            <person name="Buck G."/>
            <person name="Lee V."/>
            <person name="Wang Y."/>
            <person name="Carvalho R."/>
            <person name="Voegtly L."/>
            <person name="Shi R."/>
            <person name="Duckworth R."/>
            <person name="Johnson A."/>
            <person name="Loviza R."/>
            <person name="Walstead R."/>
            <person name="Shah Z."/>
            <person name="Kiflezghi M."/>
            <person name="Wade K."/>
            <person name="Ball S.L."/>
            <person name="Bradley K.W."/>
            <person name="Asai D.J."/>
            <person name="Bowman C.A."/>
            <person name="Russell D.A."/>
            <person name="Pope W.H."/>
            <person name="Jacobs-Sera D."/>
            <person name="Hendrix R.W."/>
            <person name="Hatfull G.F."/>
        </authorList>
    </citation>
    <scope>NUCLEOTIDE SEQUENCE [LARGE SCALE GENOMIC DNA]</scope>
    <source>
        <strain evidence="12">JCM 19170</strain>
    </source>
</reference>
<feature type="transmembrane region" description="Helical" evidence="8">
    <location>
        <begin position="318"/>
        <end position="344"/>
    </location>
</feature>
<accession>A0A0K6IRI5</accession>
<feature type="domain" description="ABC3 transporter permease C-terminal" evidence="9">
    <location>
        <begin position="276"/>
        <end position="409"/>
    </location>
</feature>
<dbReference type="OrthoDB" id="9808461at2"/>
<evidence type="ECO:0000313" key="12">
    <source>
        <dbReference type="Proteomes" id="UP000182108"/>
    </source>
</evidence>
<dbReference type="GO" id="GO:0044874">
    <property type="term" value="P:lipoprotein localization to outer membrane"/>
    <property type="evidence" value="ECO:0007669"/>
    <property type="project" value="TreeGrafter"/>
</dbReference>
<dbReference type="InterPro" id="IPR011925">
    <property type="entry name" value="LolCE_TM"/>
</dbReference>
<dbReference type="Proteomes" id="UP000182108">
    <property type="component" value="Unassembled WGS sequence"/>
</dbReference>
<keyword evidence="6 8" id="KW-1133">Transmembrane helix</keyword>
<name>A0A0K6IRI5_9PROT</name>
<dbReference type="InterPro" id="IPR003838">
    <property type="entry name" value="ABC3_permease_C"/>
</dbReference>
<keyword evidence="11" id="KW-0449">Lipoprotein</keyword>
<evidence type="ECO:0000259" key="9">
    <source>
        <dbReference type="Pfam" id="PF02687"/>
    </source>
</evidence>
<dbReference type="NCBIfam" id="TIGR02212">
    <property type="entry name" value="lolCE"/>
    <property type="match status" value="1"/>
</dbReference>
<evidence type="ECO:0000256" key="3">
    <source>
        <dbReference type="ARBA" id="ARBA00022448"/>
    </source>
</evidence>
<dbReference type="Pfam" id="PF02687">
    <property type="entry name" value="FtsX"/>
    <property type="match status" value="1"/>
</dbReference>
<dbReference type="RefSeq" id="WP_055422830.1">
    <property type="nucleotide sequence ID" value="NZ_CYHH01000002.1"/>
</dbReference>
<evidence type="ECO:0000256" key="2">
    <source>
        <dbReference type="ARBA" id="ARBA00005236"/>
    </source>
</evidence>
<dbReference type="GO" id="GO:0098797">
    <property type="term" value="C:plasma membrane protein complex"/>
    <property type="evidence" value="ECO:0007669"/>
    <property type="project" value="TreeGrafter"/>
</dbReference>
<evidence type="ECO:0000313" key="11">
    <source>
        <dbReference type="EMBL" id="CUB05711.1"/>
    </source>
</evidence>
<dbReference type="InterPro" id="IPR025857">
    <property type="entry name" value="MacB_PCD"/>
</dbReference>
<keyword evidence="4" id="KW-1003">Cell membrane</keyword>
<protein>
    <submittedName>
        <fullName evidence="11">Lipoprotein releasing system, transmembrane protein, LolC/E family</fullName>
    </submittedName>
</protein>
<keyword evidence="7 8" id="KW-0472">Membrane</keyword>
<dbReference type="Pfam" id="PF12704">
    <property type="entry name" value="MacB_PCD"/>
    <property type="match status" value="1"/>
</dbReference>
<organism evidence="11 12">
    <name type="scientific">Tepidiphilus thermophilus</name>
    <dbReference type="NCBI Taxonomy" id="876478"/>
    <lineage>
        <taxon>Bacteria</taxon>
        <taxon>Pseudomonadati</taxon>
        <taxon>Pseudomonadota</taxon>
        <taxon>Hydrogenophilia</taxon>
        <taxon>Hydrogenophilales</taxon>
        <taxon>Hydrogenophilaceae</taxon>
        <taxon>Tepidiphilus</taxon>
    </lineage>
</organism>
<evidence type="ECO:0000259" key="10">
    <source>
        <dbReference type="Pfam" id="PF12704"/>
    </source>
</evidence>
<comment type="similarity">
    <text evidence="2">Belongs to the ABC-4 integral membrane protein family. LolC/E subfamily.</text>
</comment>
<comment type="subcellular location">
    <subcellularLocation>
        <location evidence="1">Cell membrane</location>
        <topology evidence="1">Multi-pass membrane protein</topology>
    </subcellularLocation>
</comment>
<keyword evidence="5 8" id="KW-0812">Transmembrane</keyword>
<proteinExistence type="inferred from homology"/>
<keyword evidence="3" id="KW-0813">Transport</keyword>
<dbReference type="PANTHER" id="PTHR30489:SF0">
    <property type="entry name" value="LIPOPROTEIN-RELEASING SYSTEM TRANSMEMBRANE PROTEIN LOLE"/>
    <property type="match status" value="1"/>
</dbReference>
<evidence type="ECO:0000256" key="7">
    <source>
        <dbReference type="ARBA" id="ARBA00023136"/>
    </source>
</evidence>
<evidence type="ECO:0000256" key="6">
    <source>
        <dbReference type="ARBA" id="ARBA00022989"/>
    </source>
</evidence>
<keyword evidence="12" id="KW-1185">Reference proteome</keyword>
<feature type="transmembrane region" description="Helical" evidence="8">
    <location>
        <begin position="21"/>
        <end position="49"/>
    </location>
</feature>
<dbReference type="PANTHER" id="PTHR30489">
    <property type="entry name" value="LIPOPROTEIN-RELEASING SYSTEM TRANSMEMBRANE PROTEIN LOLE"/>
    <property type="match status" value="1"/>
</dbReference>
<evidence type="ECO:0000256" key="1">
    <source>
        <dbReference type="ARBA" id="ARBA00004651"/>
    </source>
</evidence>
<feature type="transmembrane region" description="Helical" evidence="8">
    <location>
        <begin position="273"/>
        <end position="297"/>
    </location>
</feature>
<evidence type="ECO:0000256" key="5">
    <source>
        <dbReference type="ARBA" id="ARBA00022692"/>
    </source>
</evidence>
<dbReference type="GO" id="GO:0042953">
    <property type="term" value="P:lipoprotein transport"/>
    <property type="evidence" value="ECO:0007669"/>
    <property type="project" value="InterPro"/>
</dbReference>
<gene>
    <name evidence="11" type="ORF">Ga0061068_102105</name>
</gene>
<sequence length="416" mass="45312">MYEWFIGWRYTRRQRGTRGRNAFVSFISLVSMLGLMLGVAVLIVVLSVMNGFQDELRHRILGVASHIEVTAQSGMLEEWPAVLDRVRRHPEVLGAAPFIQEQAMVSGNGRVQGVGVRGIEPSLERGVAQFADYLRAGSLEALQPHSYGIVLGTDLARRLAVGLGDEVTLIAPTATATLAGVMPRVRAFRVVGLFESGMYEYDSGLVLVHLRDAQALYRYGEAVSGVRLKVRDLFAAPAVVRQLAPTLPAGLWLRDWTQTHANFFRAVQLEKTMMTLILFLIVAVAAFNIVSTLVMAVQDKTADIAILRTLGASPASIMGIFVVQGTTIGVLGLAAGLALGLTIAHHLDVVVPALEHLTGATLWNKEIYFLSELPSKVLAADVLRVLTGSFVLTLLATLYPSWRASRLQPAEALRHE</sequence>
<feature type="transmembrane region" description="Helical" evidence="8">
    <location>
        <begin position="377"/>
        <end position="399"/>
    </location>
</feature>
<evidence type="ECO:0000256" key="8">
    <source>
        <dbReference type="SAM" id="Phobius"/>
    </source>
</evidence>
<dbReference type="AlphaFoldDB" id="A0A0K6IRI5"/>